<dbReference type="AlphaFoldDB" id="A0A0K9YNZ0"/>
<evidence type="ECO:0000313" key="4">
    <source>
        <dbReference type="Proteomes" id="UP000036834"/>
    </source>
</evidence>
<dbReference type="EMBL" id="LGIQ01000009">
    <property type="protein sequence ID" value="KNB70367.1"/>
    <property type="molecule type" value="Genomic_DNA"/>
</dbReference>
<comment type="caution">
    <text evidence="3">The sequence shown here is derived from an EMBL/GenBank/DDBJ whole genome shotgun (WGS) entry which is preliminary data.</text>
</comment>
<reference evidence="3" key="2">
    <citation type="submission" date="2015-07" db="EMBL/GenBank/DDBJ databases">
        <title>MeaNS - Measles Nucleotide Surveillance Program.</title>
        <authorList>
            <person name="Tran T."/>
            <person name="Druce J."/>
        </authorList>
    </citation>
    <scope>NUCLEOTIDE SEQUENCE</scope>
    <source>
        <strain evidence="3">DSM 9887</strain>
    </source>
</reference>
<dbReference type="Proteomes" id="UP000036834">
    <property type="component" value="Unassembled WGS sequence"/>
</dbReference>
<evidence type="ECO:0000313" key="3">
    <source>
        <dbReference type="EMBL" id="KNB70367.1"/>
    </source>
</evidence>
<dbReference type="RefSeq" id="WP_049739344.1">
    <property type="nucleotide sequence ID" value="NZ_BJON01000023.1"/>
</dbReference>
<keyword evidence="1" id="KW-0732">Signal</keyword>
<reference evidence="2 5" key="3">
    <citation type="submission" date="2019-06" db="EMBL/GenBank/DDBJ databases">
        <title>Whole genome shotgun sequence of Brevibacillus reuszeri NBRC 15719.</title>
        <authorList>
            <person name="Hosoyama A."/>
            <person name="Uohara A."/>
            <person name="Ohji S."/>
            <person name="Ichikawa N."/>
        </authorList>
    </citation>
    <scope>NUCLEOTIDE SEQUENCE [LARGE SCALE GENOMIC DNA]</scope>
    <source>
        <strain evidence="2 5">NBRC 15719</strain>
    </source>
</reference>
<sequence>MFYRVLLALFVLTGSFLFPVSAAPAIGDLEVDATTVGSWQELAKRSELIVIAWADSAHHSYPTRHTVDDAKLVNYTQTLQIKKALKGSPPRLLNVVSTGVEPLPDASSPLNIKYPGPLGEGNYVLFLQPIKGTSYYSITGLWQGVYPLYQGRTIALEGAGFADLNQLSLAELELKLKSVTP</sequence>
<proteinExistence type="predicted"/>
<evidence type="ECO:0000256" key="1">
    <source>
        <dbReference type="SAM" id="SignalP"/>
    </source>
</evidence>
<protein>
    <submittedName>
        <fullName evidence="3">Uncharacterized protein</fullName>
    </submittedName>
</protein>
<keyword evidence="5" id="KW-1185">Reference proteome</keyword>
<reference evidence="4" key="1">
    <citation type="submission" date="2015-07" db="EMBL/GenBank/DDBJ databases">
        <title>Genome sequencing project for genomic taxonomy and phylogenomics of Bacillus-like bacteria.</title>
        <authorList>
            <person name="Liu B."/>
            <person name="Wang J."/>
            <person name="Zhu Y."/>
            <person name="Liu G."/>
            <person name="Chen Q."/>
            <person name="Chen Z."/>
            <person name="Lan J."/>
            <person name="Che J."/>
            <person name="Ge C."/>
            <person name="Shi H."/>
            <person name="Pan Z."/>
            <person name="Liu X."/>
        </authorList>
    </citation>
    <scope>NUCLEOTIDE SEQUENCE [LARGE SCALE GENOMIC DNA]</scope>
    <source>
        <strain evidence="4">DSM 9887</strain>
    </source>
</reference>
<gene>
    <name evidence="3" type="ORF">ADS79_15570</name>
    <name evidence="2" type="ORF">BRE01_54610</name>
</gene>
<dbReference type="Proteomes" id="UP000319578">
    <property type="component" value="Unassembled WGS sequence"/>
</dbReference>
<feature type="chain" id="PRO_5005533600" evidence="1">
    <location>
        <begin position="23"/>
        <end position="181"/>
    </location>
</feature>
<name>A0A0K9YNZ0_9BACL</name>
<dbReference type="OrthoDB" id="2844905at2"/>
<evidence type="ECO:0000313" key="5">
    <source>
        <dbReference type="Proteomes" id="UP000319578"/>
    </source>
</evidence>
<organism evidence="3 4">
    <name type="scientific">Brevibacillus reuszeri</name>
    <dbReference type="NCBI Taxonomy" id="54915"/>
    <lineage>
        <taxon>Bacteria</taxon>
        <taxon>Bacillati</taxon>
        <taxon>Bacillota</taxon>
        <taxon>Bacilli</taxon>
        <taxon>Bacillales</taxon>
        <taxon>Paenibacillaceae</taxon>
        <taxon>Brevibacillus</taxon>
    </lineage>
</organism>
<dbReference type="PATRIC" id="fig|54915.3.peg.2128"/>
<dbReference type="EMBL" id="BJON01000023">
    <property type="protein sequence ID" value="GED71759.1"/>
    <property type="molecule type" value="Genomic_DNA"/>
</dbReference>
<evidence type="ECO:0000313" key="2">
    <source>
        <dbReference type="EMBL" id="GED71759.1"/>
    </source>
</evidence>
<accession>A0A0K9YNZ0</accession>
<feature type="signal peptide" evidence="1">
    <location>
        <begin position="1"/>
        <end position="22"/>
    </location>
</feature>